<feature type="compositionally biased region" description="Basic residues" evidence="1">
    <location>
        <begin position="50"/>
        <end position="59"/>
    </location>
</feature>
<feature type="compositionally biased region" description="Basic and acidic residues" evidence="1">
    <location>
        <begin position="215"/>
        <end position="231"/>
    </location>
</feature>
<dbReference type="EMBL" id="NCSJ02000300">
    <property type="protein sequence ID" value="RFU25855.1"/>
    <property type="molecule type" value="Genomic_DNA"/>
</dbReference>
<evidence type="ECO:0000256" key="1">
    <source>
        <dbReference type="SAM" id="MobiDB-lite"/>
    </source>
</evidence>
<evidence type="ECO:0000313" key="2">
    <source>
        <dbReference type="EMBL" id="RFU25855.1"/>
    </source>
</evidence>
<feature type="non-terminal residue" evidence="2">
    <location>
        <position position="1"/>
    </location>
</feature>
<feature type="compositionally biased region" description="Basic and acidic residues" evidence="1">
    <location>
        <begin position="117"/>
        <end position="128"/>
    </location>
</feature>
<feature type="compositionally biased region" description="Low complexity" evidence="1">
    <location>
        <begin position="167"/>
        <end position="184"/>
    </location>
</feature>
<feature type="compositionally biased region" description="Pro residues" evidence="1">
    <location>
        <begin position="131"/>
        <end position="141"/>
    </location>
</feature>
<proteinExistence type="predicted"/>
<dbReference type="AlphaFoldDB" id="A0A3E2GXH9"/>
<feature type="region of interest" description="Disordered" evidence="1">
    <location>
        <begin position="103"/>
        <end position="277"/>
    </location>
</feature>
<name>A0A3E2GXH9_SCYLI</name>
<accession>A0A3E2GXH9</accession>
<protein>
    <submittedName>
        <fullName evidence="2">Uncharacterized protein</fullName>
    </submittedName>
</protein>
<evidence type="ECO:0000313" key="3">
    <source>
        <dbReference type="Proteomes" id="UP000258309"/>
    </source>
</evidence>
<organism evidence="2 3">
    <name type="scientific">Scytalidium lignicola</name>
    <name type="common">Hyphomycete</name>
    <dbReference type="NCBI Taxonomy" id="5539"/>
    <lineage>
        <taxon>Eukaryota</taxon>
        <taxon>Fungi</taxon>
        <taxon>Dikarya</taxon>
        <taxon>Ascomycota</taxon>
        <taxon>Pezizomycotina</taxon>
        <taxon>Leotiomycetes</taxon>
        <taxon>Leotiomycetes incertae sedis</taxon>
        <taxon>Scytalidium</taxon>
    </lineage>
</organism>
<keyword evidence="3" id="KW-1185">Reference proteome</keyword>
<feature type="region of interest" description="Disordered" evidence="1">
    <location>
        <begin position="18"/>
        <end position="64"/>
    </location>
</feature>
<reference evidence="2 3" key="1">
    <citation type="submission" date="2018-05" db="EMBL/GenBank/DDBJ databases">
        <title>Draft genome sequence of Scytalidium lignicola DSM 105466, a ubiquitous saprotrophic fungus.</title>
        <authorList>
            <person name="Buettner E."/>
            <person name="Gebauer A.M."/>
            <person name="Hofrichter M."/>
            <person name="Liers C."/>
            <person name="Kellner H."/>
        </authorList>
    </citation>
    <scope>NUCLEOTIDE SEQUENCE [LARGE SCALE GENOMIC DNA]</scope>
    <source>
        <strain evidence="2 3">DSM 105466</strain>
    </source>
</reference>
<comment type="caution">
    <text evidence="2">The sequence shown here is derived from an EMBL/GenBank/DDBJ whole genome shotgun (WGS) entry which is preliminary data.</text>
</comment>
<feature type="compositionally biased region" description="Basic and acidic residues" evidence="1">
    <location>
        <begin position="258"/>
        <end position="269"/>
    </location>
</feature>
<gene>
    <name evidence="2" type="ORF">B7463_g10500</name>
</gene>
<feature type="non-terminal residue" evidence="2">
    <location>
        <position position="351"/>
    </location>
</feature>
<sequence length="351" mass="39296">MGQKVIYATTLSIQTSSKENKIHMAGMPRTDKVTQTSPGLDQRAPENSTLRRRRGRPRPHPLSPTTEQLIILQHQLRNQQLPKNPTIPVFEIDRHELFLPISVPQNPEYSSRPVIRPLDDDSNKETVPHSEAPPPLIPPKIPLAGKSEGAEQQAKQLKDDGVEETEQQTSTTTTTLGSKNNNTTISEQVTRTNREQVPRNILPPAYHHPPPRIHQNWDRTRDRNGDWDRNSDLITPATAPGSITGPLPSAGRTTSQARGEEGWTGRAEMDGGFAPYITGERNENEREEIVTIPMPVYAPYHDCLLPGFRTGRFQQQQPQSRPQHTEFMGDVTLGVFELDGTPIEGPVNKNQ</sequence>
<dbReference type="Proteomes" id="UP000258309">
    <property type="component" value="Unassembled WGS sequence"/>
</dbReference>